<comment type="caution">
    <text evidence="3">The sequence shown here is derived from an EMBL/GenBank/DDBJ whole genome shotgun (WGS) entry which is preliminary data.</text>
</comment>
<evidence type="ECO:0000256" key="1">
    <source>
        <dbReference type="SAM" id="Phobius"/>
    </source>
</evidence>
<gene>
    <name evidence="3" type="ORF">RZO55_03675</name>
</gene>
<evidence type="ECO:0000259" key="2">
    <source>
        <dbReference type="Pfam" id="PF01478"/>
    </source>
</evidence>
<feature type="transmembrane region" description="Helical" evidence="1">
    <location>
        <begin position="205"/>
        <end position="224"/>
    </location>
</feature>
<sequence length="225" mass="24331">MNGILVTAVLTGMSCLVGFFIPELSYSFACYKCRRKGYPRPLRIPGLQWKAVSLIFTAGVTGLSCLLLPFDQAIFTILICYIAAFGICVDRLIRIIANEMLWVILAAGLIYRIHSGGLIGLLGSAGAMALVIAIFGLTMIFTYVRKGTAGVGMGDVKLAMIIAITVGFPGVFYFLTGMACVIGFYCVAGMKYGFLVRESTFPMCGHIMAGFLIALLWPYISITIL</sequence>
<feature type="domain" description="Prepilin type IV endopeptidase peptidase" evidence="2">
    <location>
        <begin position="78"/>
        <end position="186"/>
    </location>
</feature>
<feature type="transmembrane region" description="Helical" evidence="1">
    <location>
        <begin position="51"/>
        <end position="69"/>
    </location>
</feature>
<dbReference type="RefSeq" id="WP_318062937.1">
    <property type="nucleotide sequence ID" value="NZ_JAWONS010000096.1"/>
</dbReference>
<accession>A0ABU4GK79</accession>
<evidence type="ECO:0000313" key="4">
    <source>
        <dbReference type="Proteomes" id="UP001276854"/>
    </source>
</evidence>
<dbReference type="InterPro" id="IPR000045">
    <property type="entry name" value="Prepilin_IV_endopep_pep"/>
</dbReference>
<dbReference type="EMBL" id="JAWONS010000096">
    <property type="protein sequence ID" value="MDW2796677.1"/>
    <property type="molecule type" value="Genomic_DNA"/>
</dbReference>
<proteinExistence type="predicted"/>
<keyword evidence="1" id="KW-0812">Transmembrane</keyword>
<evidence type="ECO:0000313" key="3">
    <source>
        <dbReference type="EMBL" id="MDW2796677.1"/>
    </source>
</evidence>
<dbReference type="Proteomes" id="UP001276854">
    <property type="component" value="Unassembled WGS sequence"/>
</dbReference>
<keyword evidence="4" id="KW-1185">Reference proteome</keyword>
<protein>
    <recommendedName>
        <fullName evidence="2">Prepilin type IV endopeptidase peptidase domain-containing protein</fullName>
    </recommendedName>
</protein>
<feature type="transmembrane region" description="Helical" evidence="1">
    <location>
        <begin position="6"/>
        <end position="31"/>
    </location>
</feature>
<dbReference type="Pfam" id="PF01478">
    <property type="entry name" value="Peptidase_A24"/>
    <property type="match status" value="1"/>
</dbReference>
<feature type="transmembrane region" description="Helical" evidence="1">
    <location>
        <begin position="75"/>
        <end position="93"/>
    </location>
</feature>
<reference evidence="3 4" key="1">
    <citation type="submission" date="2023-10" db="EMBL/GenBank/DDBJ databases">
        <title>A novel Glycoside Hydrolase 43-Like Enzyme from Clostrdium boliviensis is an Endo-xylanase, and a Candidate for Xylooligosaccharides Production from Different Xylan Substrates.</title>
        <authorList>
            <person name="Alvarez M.T."/>
            <person name="Rocabado-Villegas L.R."/>
            <person name="Salas-Veizaga D.M."/>
            <person name="Linares-Pasten J.A."/>
            <person name="Gudmundsdottir E.E."/>
            <person name="Hreggvidsson G.O."/>
            <person name="Adlercreutz P."/>
            <person name="Nordberg Karlsson E."/>
        </authorList>
    </citation>
    <scope>NUCLEOTIDE SEQUENCE [LARGE SCALE GENOMIC DNA]</scope>
    <source>
        <strain evidence="3 4">E-1</strain>
    </source>
</reference>
<keyword evidence="1" id="KW-0472">Membrane</keyword>
<dbReference type="Gene3D" id="1.20.120.1220">
    <property type="match status" value="1"/>
</dbReference>
<organism evidence="3 4">
    <name type="scientific">Clostridium boliviensis</name>
    <dbReference type="NCBI Taxonomy" id="318465"/>
    <lineage>
        <taxon>Bacteria</taxon>
        <taxon>Bacillati</taxon>
        <taxon>Bacillota</taxon>
        <taxon>Clostridia</taxon>
        <taxon>Eubacteriales</taxon>
        <taxon>Clostridiaceae</taxon>
        <taxon>Clostridium</taxon>
    </lineage>
</organism>
<name>A0ABU4GK79_9CLOT</name>
<feature type="transmembrane region" description="Helical" evidence="1">
    <location>
        <begin position="156"/>
        <end position="185"/>
    </location>
</feature>
<keyword evidence="1" id="KW-1133">Transmembrane helix</keyword>
<feature type="transmembrane region" description="Helical" evidence="1">
    <location>
        <begin position="125"/>
        <end position="144"/>
    </location>
</feature>